<organism evidence="3 4">
    <name type="scientific">Polyangium jinanense</name>
    <dbReference type="NCBI Taxonomy" id="2829994"/>
    <lineage>
        <taxon>Bacteria</taxon>
        <taxon>Pseudomonadati</taxon>
        <taxon>Myxococcota</taxon>
        <taxon>Polyangia</taxon>
        <taxon>Polyangiales</taxon>
        <taxon>Polyangiaceae</taxon>
        <taxon>Polyangium</taxon>
    </lineage>
</organism>
<evidence type="ECO:0000313" key="3">
    <source>
        <dbReference type="EMBL" id="MDC3987395.1"/>
    </source>
</evidence>
<evidence type="ECO:0000256" key="2">
    <source>
        <dbReference type="SAM" id="SignalP"/>
    </source>
</evidence>
<dbReference type="PROSITE" id="PS51257">
    <property type="entry name" value="PROKAR_LIPOPROTEIN"/>
    <property type="match status" value="1"/>
</dbReference>
<feature type="chain" id="PRO_5040734253" evidence="2">
    <location>
        <begin position="17"/>
        <end position="399"/>
    </location>
</feature>
<dbReference type="EMBL" id="JAGTJJ010000052">
    <property type="protein sequence ID" value="MDC3987395.1"/>
    <property type="molecule type" value="Genomic_DNA"/>
</dbReference>
<feature type="signal peptide" evidence="2">
    <location>
        <begin position="1"/>
        <end position="16"/>
    </location>
</feature>
<protein>
    <submittedName>
        <fullName evidence="3">Exo-alpha-sialidase</fullName>
    </submittedName>
</protein>
<dbReference type="Proteomes" id="UP001151081">
    <property type="component" value="Unassembled WGS sequence"/>
</dbReference>
<dbReference type="RefSeq" id="WP_272426850.1">
    <property type="nucleotide sequence ID" value="NZ_JAGTJJ010000052.1"/>
</dbReference>
<comment type="caution">
    <text evidence="3">The sequence shown here is derived from an EMBL/GenBank/DDBJ whole genome shotgun (WGS) entry which is preliminary data.</text>
</comment>
<sequence>MLAKTNLILVCAFATAGALLLGCGSDNTPRIDGTGGNGGGGSGGAGGAGGAGGTGGTGGTGGSTPGWALPACESVSGTSAVTFTFDEGATLAETPGQLQGIGYTYGLAALDVPNTLLAEHKGKVLRSEDAGCTWSEVGTLSGSNFRLTAAAGGLAYAWAENGDGFYRIDESGPHGFSTPAPNIVGLGVDPGDGKHLRLGDASGSLHESHDGGETWSKLGTPPASGSILGYRFAFDPKNIDHVLWGQSVDGGSVSFDGGATWSKSEGLGANGANVFSLAVSPVDGDVVWAEGLEMGPDIRHIYRSNDGGKSFDVVVTESADVNLINGNLLAPHAADVNVLYFVFGMEYQDYGTDLFRYDHATGKVTKTHNANDDVSAIVASPADPKLLYLGLTVENGGGP</sequence>
<evidence type="ECO:0000256" key="1">
    <source>
        <dbReference type="SAM" id="MobiDB-lite"/>
    </source>
</evidence>
<feature type="region of interest" description="Disordered" evidence="1">
    <location>
        <begin position="34"/>
        <end position="64"/>
    </location>
</feature>
<gene>
    <name evidence="3" type="ORF">KEG57_43400</name>
</gene>
<dbReference type="Gene3D" id="2.130.10.10">
    <property type="entry name" value="YVTN repeat-like/Quinoprotein amine dehydrogenase"/>
    <property type="match status" value="2"/>
</dbReference>
<dbReference type="InterPro" id="IPR015943">
    <property type="entry name" value="WD40/YVTN_repeat-like_dom_sf"/>
</dbReference>
<evidence type="ECO:0000313" key="4">
    <source>
        <dbReference type="Proteomes" id="UP001151081"/>
    </source>
</evidence>
<reference evidence="3 4" key="1">
    <citation type="submission" date="2021-04" db="EMBL/GenBank/DDBJ databases">
        <title>Genome analysis of Polyangium sp.</title>
        <authorList>
            <person name="Li Y."/>
            <person name="Wang J."/>
        </authorList>
    </citation>
    <scope>NUCLEOTIDE SEQUENCE [LARGE SCALE GENOMIC DNA]</scope>
    <source>
        <strain evidence="3 4">SDU14</strain>
    </source>
</reference>
<accession>A0A9X4AYL1</accession>
<keyword evidence="4" id="KW-1185">Reference proteome</keyword>
<proteinExistence type="predicted"/>
<dbReference type="AlphaFoldDB" id="A0A9X4AYL1"/>
<name>A0A9X4AYL1_9BACT</name>
<dbReference type="CDD" id="cd15482">
    <property type="entry name" value="Sialidase_non-viral"/>
    <property type="match status" value="1"/>
</dbReference>
<dbReference type="SUPFAM" id="SSF110296">
    <property type="entry name" value="Oligoxyloglucan reducing end-specific cellobiohydrolase"/>
    <property type="match status" value="2"/>
</dbReference>
<keyword evidence="2" id="KW-0732">Signal</keyword>